<dbReference type="EMBL" id="CP058579">
    <property type="protein sequence ID" value="QLG60693.1"/>
    <property type="molecule type" value="Genomic_DNA"/>
</dbReference>
<dbReference type="InterPro" id="IPR008634">
    <property type="entry name" value="Gas-vesicle_GvpO"/>
</dbReference>
<dbReference type="GO" id="GO:0031412">
    <property type="term" value="P:gas vesicle organization"/>
    <property type="evidence" value="ECO:0007669"/>
    <property type="project" value="InterPro"/>
</dbReference>
<reference evidence="2 3" key="1">
    <citation type="submission" date="2020-06" db="EMBL/GenBank/DDBJ databases">
        <title>NJ-3-1, isolated from saline soil.</title>
        <authorList>
            <person name="Cui H.L."/>
            <person name="Shi X."/>
        </authorList>
    </citation>
    <scope>NUCLEOTIDE SEQUENCE [LARGE SCALE GENOMIC DNA]</scope>
    <source>
        <strain evidence="2 3">NJ-3-1</strain>
    </source>
</reference>
<evidence type="ECO:0000256" key="1">
    <source>
        <dbReference type="SAM" id="MobiDB-lite"/>
    </source>
</evidence>
<dbReference type="RefSeq" id="WP_179267279.1">
    <property type="nucleotide sequence ID" value="NZ_CP058579.1"/>
</dbReference>
<dbReference type="AlphaFoldDB" id="A0A7D5L8J1"/>
<gene>
    <name evidence="2" type="ORF">HUG12_02610</name>
</gene>
<evidence type="ECO:0000313" key="2">
    <source>
        <dbReference type="EMBL" id="QLG60693.1"/>
    </source>
</evidence>
<dbReference type="InterPro" id="IPR043914">
    <property type="entry name" value="DUF5763"/>
</dbReference>
<sequence>MATKQDTRQCRALTADGERCTRPAGEDGYCYQHGPEDETVDETSADGGQPTAEADADEETDEGDAGGGTDEEAAEAEEGAADESEESEGATDEQSGDSDASAGRDGDLSGVMDVRARIESVTGEVVGAPLDRIIEIERRDGEDGEEWLVVVEALERSAIPDTEDLLGRYAIQLGADGGIVGYRLRERYRRSREISDEYE</sequence>
<dbReference type="Pfam" id="PF19067">
    <property type="entry name" value="DUF5763"/>
    <property type="match status" value="1"/>
</dbReference>
<dbReference type="Proteomes" id="UP000509626">
    <property type="component" value="Chromosome"/>
</dbReference>
<keyword evidence="3" id="KW-1185">Reference proteome</keyword>
<accession>A0A7D5L8J1</accession>
<evidence type="ECO:0000313" key="3">
    <source>
        <dbReference type="Proteomes" id="UP000509626"/>
    </source>
</evidence>
<dbReference type="GeneID" id="56036315"/>
<feature type="region of interest" description="Disordered" evidence="1">
    <location>
        <begin position="1"/>
        <end position="111"/>
    </location>
</feature>
<name>A0A7D5L8J1_9EURY</name>
<dbReference type="InterPro" id="IPR054824">
    <property type="entry name" value="GvpO-like_N"/>
</dbReference>
<dbReference type="NCBIfam" id="NF045806">
    <property type="entry name" value="GvpO_arch_Nterm"/>
    <property type="match status" value="1"/>
</dbReference>
<proteinExistence type="predicted"/>
<protein>
    <submittedName>
        <fullName evidence="2">Gas vesicle protein</fullName>
    </submittedName>
</protein>
<organism evidence="2 3">
    <name type="scientific">Halorarum salinum</name>
    <dbReference type="NCBI Taxonomy" id="2743089"/>
    <lineage>
        <taxon>Archaea</taxon>
        <taxon>Methanobacteriati</taxon>
        <taxon>Methanobacteriota</taxon>
        <taxon>Stenosarchaea group</taxon>
        <taxon>Halobacteria</taxon>
        <taxon>Halobacteriales</taxon>
        <taxon>Haloferacaceae</taxon>
        <taxon>Halorarum</taxon>
    </lineage>
</organism>
<dbReference type="OrthoDB" id="205220at2157"/>
<dbReference type="Pfam" id="PF05800">
    <property type="entry name" value="GvpO"/>
    <property type="match status" value="1"/>
</dbReference>
<dbReference type="KEGG" id="halu:HUG12_02610"/>
<feature type="compositionally biased region" description="Acidic residues" evidence="1">
    <location>
        <begin position="54"/>
        <end position="96"/>
    </location>
</feature>
<feature type="compositionally biased region" description="Basic and acidic residues" evidence="1">
    <location>
        <begin position="16"/>
        <end position="25"/>
    </location>
</feature>